<dbReference type="Gene3D" id="1.20.120.450">
    <property type="entry name" value="dinb family like domain"/>
    <property type="match status" value="1"/>
</dbReference>
<evidence type="ECO:0000313" key="3">
    <source>
        <dbReference type="Proteomes" id="UP000293347"/>
    </source>
</evidence>
<accession>A0A4R0NQF5</accession>
<dbReference type="SUPFAM" id="SSF109854">
    <property type="entry name" value="DinB/YfiT-like putative metalloenzymes"/>
    <property type="match status" value="1"/>
</dbReference>
<comment type="caution">
    <text evidence="2">The sequence shown here is derived from an EMBL/GenBank/DDBJ whole genome shotgun (WGS) entry which is preliminary data.</text>
</comment>
<organism evidence="2 3">
    <name type="scientific">Pedobacter psychroterrae</name>
    <dbReference type="NCBI Taxonomy" id="2530453"/>
    <lineage>
        <taxon>Bacteria</taxon>
        <taxon>Pseudomonadati</taxon>
        <taxon>Bacteroidota</taxon>
        <taxon>Sphingobacteriia</taxon>
        <taxon>Sphingobacteriales</taxon>
        <taxon>Sphingobacteriaceae</taxon>
        <taxon>Pedobacter</taxon>
    </lineage>
</organism>
<dbReference type="Proteomes" id="UP000293347">
    <property type="component" value="Unassembled WGS sequence"/>
</dbReference>
<reference evidence="2 3" key="1">
    <citation type="submission" date="2019-02" db="EMBL/GenBank/DDBJ databases">
        <title>Pedobacter sp. RP-1-14 sp. nov., isolated from Arctic soil.</title>
        <authorList>
            <person name="Dahal R.H."/>
        </authorList>
    </citation>
    <scope>NUCLEOTIDE SEQUENCE [LARGE SCALE GENOMIC DNA]</scope>
    <source>
        <strain evidence="2 3">RP-1-14</strain>
    </source>
</reference>
<proteinExistence type="predicted"/>
<dbReference type="AlphaFoldDB" id="A0A4R0NQF5"/>
<dbReference type="EMBL" id="SJSL01000001">
    <property type="protein sequence ID" value="TCD02409.1"/>
    <property type="molecule type" value="Genomic_DNA"/>
</dbReference>
<dbReference type="OrthoDB" id="9814103at2"/>
<evidence type="ECO:0000259" key="1">
    <source>
        <dbReference type="Pfam" id="PF12867"/>
    </source>
</evidence>
<evidence type="ECO:0000313" key="2">
    <source>
        <dbReference type="EMBL" id="TCD02409.1"/>
    </source>
</evidence>
<dbReference type="Pfam" id="PF12867">
    <property type="entry name" value="DinB_2"/>
    <property type="match status" value="1"/>
</dbReference>
<protein>
    <submittedName>
        <fullName evidence="2">DinB family protein</fullName>
    </submittedName>
</protein>
<name>A0A4R0NQF5_9SPHI</name>
<dbReference type="InterPro" id="IPR034660">
    <property type="entry name" value="DinB/YfiT-like"/>
</dbReference>
<dbReference type="InterPro" id="IPR024775">
    <property type="entry name" value="DinB-like"/>
</dbReference>
<feature type="domain" description="DinB-like" evidence="1">
    <location>
        <begin position="25"/>
        <end position="145"/>
    </location>
</feature>
<sequence length="153" mass="17213">MIDFSNELRKAYIGDAWHGNNVSCIISSVKDNQAFSRPIVDAHSIAEIVLHLTSWTEEVSSRLMGKISAEPAKGDWPSPIEETTVTWNAIVSDFHIENEKLINLSMSFMADDWAKHVQTPSGRGISYFELFNGLIQHHAYHAGQISLLLKFRS</sequence>
<gene>
    <name evidence="2" type="ORF">EZ437_00010</name>
</gene>
<dbReference type="RefSeq" id="WP_131591947.1">
    <property type="nucleotide sequence ID" value="NZ_SJSL01000001.1"/>
</dbReference>
<keyword evidence="3" id="KW-1185">Reference proteome</keyword>